<protein>
    <recommendedName>
        <fullName evidence="5">Glycosyl hydrolase family 30 beta sandwich domain-containing protein</fullName>
    </recommendedName>
</protein>
<feature type="signal peptide" evidence="4">
    <location>
        <begin position="1"/>
        <end position="19"/>
    </location>
</feature>
<dbReference type="Gene3D" id="3.20.20.80">
    <property type="entry name" value="Glycosidases"/>
    <property type="match status" value="1"/>
</dbReference>
<dbReference type="PANTHER" id="PTHR11069">
    <property type="entry name" value="GLUCOSYLCERAMIDASE"/>
    <property type="match status" value="1"/>
</dbReference>
<evidence type="ECO:0000259" key="5">
    <source>
        <dbReference type="Pfam" id="PF17189"/>
    </source>
</evidence>
<evidence type="ECO:0000313" key="6">
    <source>
        <dbReference type="EMBL" id="MBD8041575.1"/>
    </source>
</evidence>
<dbReference type="Gene3D" id="2.60.40.1180">
    <property type="entry name" value="Golgi alpha-mannosidase II"/>
    <property type="match status" value="1"/>
</dbReference>
<dbReference type="InterPro" id="IPR017853">
    <property type="entry name" value="GH"/>
</dbReference>
<gene>
    <name evidence="6" type="ORF">H9625_14215</name>
</gene>
<dbReference type="InterPro" id="IPR001139">
    <property type="entry name" value="Glyco_hydro_30"/>
</dbReference>
<dbReference type="InterPro" id="IPR033452">
    <property type="entry name" value="GH30_C"/>
</dbReference>
<proteinExistence type="inferred from homology"/>
<evidence type="ECO:0000256" key="2">
    <source>
        <dbReference type="ARBA" id="ARBA00022729"/>
    </source>
</evidence>
<dbReference type="InterPro" id="IPR013780">
    <property type="entry name" value="Glyco_hydro_b"/>
</dbReference>
<reference evidence="6 7" key="1">
    <citation type="submission" date="2020-08" db="EMBL/GenBank/DDBJ databases">
        <title>A Genomic Blueprint of the Chicken Gut Microbiome.</title>
        <authorList>
            <person name="Gilroy R."/>
            <person name="Ravi A."/>
            <person name="Getino M."/>
            <person name="Pursley I."/>
            <person name="Horton D.L."/>
            <person name="Alikhan N.-F."/>
            <person name="Baker D."/>
            <person name="Gharbi K."/>
            <person name="Hall N."/>
            <person name="Watson M."/>
            <person name="Adriaenssens E.M."/>
            <person name="Foster-Nyarko E."/>
            <person name="Jarju S."/>
            <person name="Secka A."/>
            <person name="Antonio M."/>
            <person name="Oren A."/>
            <person name="Chaudhuri R."/>
            <person name="La Ragione R.M."/>
            <person name="Hildebrand F."/>
            <person name="Pallen M.J."/>
        </authorList>
    </citation>
    <scope>NUCLEOTIDE SEQUENCE [LARGE SCALE GENOMIC DNA]</scope>
    <source>
        <strain evidence="6 7">Sa1CVN1</strain>
    </source>
</reference>
<sequence length="536" mass="59799">MKQLKSFLFLFLASTLFWACSDDDTVNKSLWGDSYARFVRNAMTVTSTEGTAEAIIDWQQSTWEITLGEGNIVTNVTPTSGGDNNGEHQFTKVTLTCNANTSMDTRTQVIRLTDRNGTTTELTITQEGAGGIALTVAPAVKYQPVAGFGGMYAVSIWGTPTITADEMNKMYSPDGLGYSILRLMIYADETRWADDVDGAKIAQSHGATVFACPWNIPAEWADKVDDKDHLKPEHYTAYADHLIKYINFMKQNGVDIYAVSVQNEPDMDFTAWTPQEVVNFLKQEGARIRETGVKLMSPEACGYQPEYTDAVLNDAEAFAQTDIVAGHLYQGFIDLSSDYVKDRHDYVCGLYPRLGGKTWWMTEHLFNDGEKEEDPSMWQFLNWDYNFSHLAKEIHMCMDGYCSAYLYWYLKRFYGMIGDNDPRSPVAEGEIAKNGYILAHYAQYATNTTRIAVTSGSENIDATAYINETGNEITLVLLNQSDRTLSIQIPMDGISQATAVETSETKNMETIDVNVTGEFVSLSISGESIVSVRIKL</sequence>
<feature type="chain" id="PRO_5045793419" description="Glycosyl hydrolase family 30 beta sandwich domain-containing protein" evidence="4">
    <location>
        <begin position="20"/>
        <end position="536"/>
    </location>
</feature>
<name>A0ABR8YBJ7_9BACT</name>
<keyword evidence="3" id="KW-0378">Hydrolase</keyword>
<dbReference type="RefSeq" id="WP_191764976.1">
    <property type="nucleotide sequence ID" value="NZ_JACSPP010000058.1"/>
</dbReference>
<feature type="domain" description="Glycosyl hydrolase family 30 beta sandwich" evidence="5">
    <location>
        <begin position="449"/>
        <end position="500"/>
    </location>
</feature>
<keyword evidence="2 4" id="KW-0732">Signal</keyword>
<dbReference type="Pfam" id="PF17189">
    <property type="entry name" value="Glyco_hydro_30C"/>
    <property type="match status" value="1"/>
</dbReference>
<accession>A0ABR8YBJ7</accession>
<evidence type="ECO:0000256" key="4">
    <source>
        <dbReference type="SAM" id="SignalP"/>
    </source>
</evidence>
<comment type="caution">
    <text evidence="6">The sequence shown here is derived from an EMBL/GenBank/DDBJ whole genome shotgun (WGS) entry which is preliminary data.</text>
</comment>
<dbReference type="PANTHER" id="PTHR11069:SF38">
    <property type="entry name" value="GLUCURONOXYLANASE XYNC"/>
    <property type="match status" value="1"/>
</dbReference>
<keyword evidence="7" id="KW-1185">Reference proteome</keyword>
<evidence type="ECO:0000256" key="3">
    <source>
        <dbReference type="ARBA" id="ARBA00022801"/>
    </source>
</evidence>
<evidence type="ECO:0000313" key="7">
    <source>
        <dbReference type="Proteomes" id="UP000620874"/>
    </source>
</evidence>
<evidence type="ECO:0000256" key="1">
    <source>
        <dbReference type="ARBA" id="ARBA00005382"/>
    </source>
</evidence>
<dbReference type="SUPFAM" id="SSF51445">
    <property type="entry name" value="(Trans)glycosidases"/>
    <property type="match status" value="1"/>
</dbReference>
<comment type="similarity">
    <text evidence="1">Belongs to the glycosyl hydrolase 30 family.</text>
</comment>
<dbReference type="Proteomes" id="UP000620874">
    <property type="component" value="Unassembled WGS sequence"/>
</dbReference>
<dbReference type="EMBL" id="JACSPP010000058">
    <property type="protein sequence ID" value="MBD8041575.1"/>
    <property type="molecule type" value="Genomic_DNA"/>
</dbReference>
<organism evidence="6 7">
    <name type="scientific">Phocaeicola intestinalis</name>
    <dbReference type="NCBI Taxonomy" id="2762212"/>
    <lineage>
        <taxon>Bacteria</taxon>
        <taxon>Pseudomonadati</taxon>
        <taxon>Bacteroidota</taxon>
        <taxon>Bacteroidia</taxon>
        <taxon>Bacteroidales</taxon>
        <taxon>Bacteroidaceae</taxon>
        <taxon>Phocaeicola</taxon>
    </lineage>
</organism>